<dbReference type="SUPFAM" id="SSF52540">
    <property type="entry name" value="P-loop containing nucleoside triphosphate hydrolases"/>
    <property type="match status" value="1"/>
</dbReference>
<feature type="domain" description="ABC transporter" evidence="6">
    <location>
        <begin position="2"/>
        <end position="231"/>
    </location>
</feature>
<dbReference type="GO" id="GO:0015807">
    <property type="term" value="P:L-amino acid transport"/>
    <property type="evidence" value="ECO:0007669"/>
    <property type="project" value="TreeGrafter"/>
</dbReference>
<sequence>MLEVHGLSVAYGAIEAVKDVSFTVAEGQIVCLVGANGAGKTTTLRTISGLLRPSRGEIIFQGRPIHRLPAHEVLAAGIAHCPEGRRLFSGLTVEENLLLGAHLRRDRQIESDLARVYDLFPVLGERRTQRAGLFSGGEQQMVAIGRAMMARPKLVMFDEPTMGLSPIMIQRIMDTLALLRDQGTTILMVEQNALAALTLADHGHVVDLGRTTLQGPGEHLLADPRIREAYLG</sequence>
<name>A0A366LUS6_9ACTN</name>
<evidence type="ECO:0000256" key="3">
    <source>
        <dbReference type="ARBA" id="ARBA00022741"/>
    </source>
</evidence>
<comment type="similarity">
    <text evidence="1">Belongs to the ABC transporter superfamily.</text>
</comment>
<dbReference type="InterPro" id="IPR052156">
    <property type="entry name" value="BCAA_Transport_ATP-bd_LivF"/>
</dbReference>
<dbReference type="CDD" id="cd03224">
    <property type="entry name" value="ABC_TM1139_LivF_branched"/>
    <property type="match status" value="1"/>
</dbReference>
<evidence type="ECO:0000256" key="2">
    <source>
        <dbReference type="ARBA" id="ARBA00022448"/>
    </source>
</evidence>
<accession>A0A366LUS6</accession>
<dbReference type="OrthoDB" id="5179231at2"/>
<evidence type="ECO:0000313" key="8">
    <source>
        <dbReference type="Proteomes" id="UP000253303"/>
    </source>
</evidence>
<dbReference type="SMART" id="SM00382">
    <property type="entry name" value="AAA"/>
    <property type="match status" value="1"/>
</dbReference>
<keyword evidence="4 7" id="KW-0067">ATP-binding</keyword>
<dbReference type="Gene3D" id="3.40.50.300">
    <property type="entry name" value="P-loop containing nucleotide triphosphate hydrolases"/>
    <property type="match status" value="1"/>
</dbReference>
<dbReference type="GO" id="GO:0016887">
    <property type="term" value="F:ATP hydrolysis activity"/>
    <property type="evidence" value="ECO:0007669"/>
    <property type="project" value="InterPro"/>
</dbReference>
<keyword evidence="2" id="KW-0813">Transport</keyword>
<evidence type="ECO:0000313" key="7">
    <source>
        <dbReference type="EMBL" id="RBQ17708.1"/>
    </source>
</evidence>
<dbReference type="PANTHER" id="PTHR43820:SF3">
    <property type="entry name" value="BRANCHED-CHAIN AMINO ACID TRANSPORT SYSTEM,ATP-BINDING PROTEIN"/>
    <property type="match status" value="1"/>
</dbReference>
<evidence type="ECO:0000256" key="5">
    <source>
        <dbReference type="ARBA" id="ARBA00022970"/>
    </source>
</evidence>
<gene>
    <name evidence="7" type="ORF">DP939_22820</name>
</gene>
<keyword evidence="8" id="KW-1185">Reference proteome</keyword>
<keyword evidence="5" id="KW-0029">Amino-acid transport</keyword>
<dbReference type="InterPro" id="IPR017871">
    <property type="entry name" value="ABC_transporter-like_CS"/>
</dbReference>
<dbReference type="Pfam" id="PF00005">
    <property type="entry name" value="ABC_tran"/>
    <property type="match status" value="1"/>
</dbReference>
<evidence type="ECO:0000259" key="6">
    <source>
        <dbReference type="PROSITE" id="PS50893"/>
    </source>
</evidence>
<evidence type="ECO:0000256" key="1">
    <source>
        <dbReference type="ARBA" id="ARBA00005417"/>
    </source>
</evidence>
<proteinExistence type="inferred from homology"/>
<dbReference type="InterPro" id="IPR003593">
    <property type="entry name" value="AAA+_ATPase"/>
</dbReference>
<reference evidence="7 8" key="1">
    <citation type="submission" date="2018-06" db="EMBL/GenBank/DDBJ databases">
        <title>Sphaerisporangium craniellae sp. nov., isolated from a marine sponge in the South China Sea.</title>
        <authorList>
            <person name="Li L."/>
        </authorList>
    </citation>
    <scope>NUCLEOTIDE SEQUENCE [LARGE SCALE GENOMIC DNA]</scope>
    <source>
        <strain evidence="7 8">LHW63015</strain>
    </source>
</reference>
<dbReference type="RefSeq" id="WP_113982804.1">
    <property type="nucleotide sequence ID" value="NZ_QMEY01000010.1"/>
</dbReference>
<dbReference type="GO" id="GO:0015658">
    <property type="term" value="F:branched-chain amino acid transmembrane transporter activity"/>
    <property type="evidence" value="ECO:0007669"/>
    <property type="project" value="TreeGrafter"/>
</dbReference>
<comment type="caution">
    <text evidence="7">The sequence shown here is derived from an EMBL/GenBank/DDBJ whole genome shotgun (WGS) entry which is preliminary data.</text>
</comment>
<dbReference type="InterPro" id="IPR003439">
    <property type="entry name" value="ABC_transporter-like_ATP-bd"/>
</dbReference>
<dbReference type="EMBL" id="QMEY01000010">
    <property type="protein sequence ID" value="RBQ17708.1"/>
    <property type="molecule type" value="Genomic_DNA"/>
</dbReference>
<dbReference type="PROSITE" id="PS50893">
    <property type="entry name" value="ABC_TRANSPORTER_2"/>
    <property type="match status" value="1"/>
</dbReference>
<dbReference type="Proteomes" id="UP000253303">
    <property type="component" value="Unassembled WGS sequence"/>
</dbReference>
<keyword evidence="3" id="KW-0547">Nucleotide-binding</keyword>
<dbReference type="InterPro" id="IPR027417">
    <property type="entry name" value="P-loop_NTPase"/>
</dbReference>
<dbReference type="PANTHER" id="PTHR43820">
    <property type="entry name" value="HIGH-AFFINITY BRANCHED-CHAIN AMINO ACID TRANSPORT ATP-BINDING PROTEIN LIVF"/>
    <property type="match status" value="1"/>
</dbReference>
<dbReference type="GO" id="GO:0005524">
    <property type="term" value="F:ATP binding"/>
    <property type="evidence" value="ECO:0007669"/>
    <property type="project" value="UniProtKB-KW"/>
</dbReference>
<organism evidence="7 8">
    <name type="scientific">Spongiactinospora rosea</name>
    <dbReference type="NCBI Taxonomy" id="2248750"/>
    <lineage>
        <taxon>Bacteria</taxon>
        <taxon>Bacillati</taxon>
        <taxon>Actinomycetota</taxon>
        <taxon>Actinomycetes</taxon>
        <taxon>Streptosporangiales</taxon>
        <taxon>Streptosporangiaceae</taxon>
        <taxon>Spongiactinospora</taxon>
    </lineage>
</organism>
<protein>
    <submittedName>
        <fullName evidence="7">ABC transporter ATP-binding protein</fullName>
    </submittedName>
</protein>
<dbReference type="PROSITE" id="PS00211">
    <property type="entry name" value="ABC_TRANSPORTER_1"/>
    <property type="match status" value="1"/>
</dbReference>
<dbReference type="AlphaFoldDB" id="A0A366LUS6"/>
<evidence type="ECO:0000256" key="4">
    <source>
        <dbReference type="ARBA" id="ARBA00022840"/>
    </source>
</evidence>